<evidence type="ECO:0000313" key="1">
    <source>
        <dbReference type="EMBL" id="MDQ0343469.1"/>
    </source>
</evidence>
<dbReference type="Gene3D" id="3.40.50.10420">
    <property type="entry name" value="NagB/RpiA/CoA transferase-like"/>
    <property type="match status" value="1"/>
</dbReference>
<organism evidence="1 2">
    <name type="scientific">Lederbergia wuyishanensis</name>
    <dbReference type="NCBI Taxonomy" id="1347903"/>
    <lineage>
        <taxon>Bacteria</taxon>
        <taxon>Bacillati</taxon>
        <taxon>Bacillota</taxon>
        <taxon>Bacilli</taxon>
        <taxon>Bacillales</taxon>
        <taxon>Bacillaceae</taxon>
        <taxon>Lederbergia</taxon>
    </lineage>
</organism>
<dbReference type="InterPro" id="IPR037171">
    <property type="entry name" value="NagB/RpiA_transferase-like"/>
</dbReference>
<dbReference type="SUPFAM" id="SSF100950">
    <property type="entry name" value="NagB/RpiA/CoA transferase-like"/>
    <property type="match status" value="1"/>
</dbReference>
<dbReference type="PANTHER" id="PTHR13017">
    <property type="entry name" value="5-FORMYLTETRAHYDROFOLATE CYCLO-LIGASE-RELATED"/>
    <property type="match status" value="1"/>
</dbReference>
<evidence type="ECO:0000313" key="2">
    <source>
        <dbReference type="Proteomes" id="UP001232343"/>
    </source>
</evidence>
<protein>
    <submittedName>
        <fullName evidence="1">5-formyltetrahydrofolate cyclo-ligase</fullName>
        <ecNumber evidence="1">6.3.3.2</ecNumber>
    </submittedName>
</protein>
<dbReference type="InterPro" id="IPR024185">
    <property type="entry name" value="FTHF_cligase-like_sf"/>
</dbReference>
<dbReference type="Proteomes" id="UP001232343">
    <property type="component" value="Unassembled WGS sequence"/>
</dbReference>
<comment type="caution">
    <text evidence="1">The sequence shown here is derived from an EMBL/GenBank/DDBJ whole genome shotgun (WGS) entry which is preliminary data.</text>
</comment>
<dbReference type="InterPro" id="IPR002698">
    <property type="entry name" value="FTHF_cligase"/>
</dbReference>
<dbReference type="EMBL" id="JAUSUO010000005">
    <property type="protein sequence ID" value="MDQ0343469.1"/>
    <property type="molecule type" value="Genomic_DNA"/>
</dbReference>
<dbReference type="Pfam" id="PF01812">
    <property type="entry name" value="5-FTHF_cyc-lig"/>
    <property type="match status" value="1"/>
</dbReference>
<accession>A0ABU0D4Z9</accession>
<keyword evidence="2" id="KW-1185">Reference proteome</keyword>
<dbReference type="EC" id="6.3.3.2" evidence="1"/>
<dbReference type="PANTHER" id="PTHR13017:SF0">
    <property type="entry name" value="METHENYLTETRAHYDROFOLATE SYNTHASE DOMAIN-CONTAINING PROTEIN"/>
    <property type="match status" value="1"/>
</dbReference>
<name>A0ABU0D4Z9_9BACI</name>
<proteinExistence type="predicted"/>
<dbReference type="RefSeq" id="WP_244683161.1">
    <property type="nucleotide sequence ID" value="NZ_JALIRM010000015.1"/>
</dbReference>
<dbReference type="GO" id="GO:0030272">
    <property type="term" value="F:5-formyltetrahydrofolate cyclo-ligase activity"/>
    <property type="evidence" value="ECO:0007669"/>
    <property type="project" value="UniProtKB-EC"/>
</dbReference>
<sequence length="247" mass="28467">MRMNSEEARKQVWEGLRKYGKPDSRFHWDFAEFIADYEGSDKGAEIIRQQPEYQNATVLFITPDNNMRKLREYAFQDNKVVIMTTYGIRRGFQVIRPGIVPEGKEEVASTLDGIEDYLSPITLQEIKDEFDYIELLFTGGSAMTPEGLRFGKGHGYFDLEWAMLWEMKIVNSDSIVYGLGHDCQIVDADIEPSVFDTLVDYIVTPTSITKTERVLEKPTCGIIWDMLEYGMFDNIPPLQELYKIKNG</sequence>
<keyword evidence="1" id="KW-0436">Ligase</keyword>
<reference evidence="1 2" key="1">
    <citation type="submission" date="2023-07" db="EMBL/GenBank/DDBJ databases">
        <title>Genomic Encyclopedia of Type Strains, Phase IV (KMG-IV): sequencing the most valuable type-strain genomes for metagenomic binning, comparative biology and taxonomic classification.</title>
        <authorList>
            <person name="Goeker M."/>
        </authorList>
    </citation>
    <scope>NUCLEOTIDE SEQUENCE [LARGE SCALE GENOMIC DNA]</scope>
    <source>
        <strain evidence="1 2">DSM 27848</strain>
    </source>
</reference>
<gene>
    <name evidence="1" type="ORF">J2S14_002284</name>
</gene>